<name>A0A524RKT1_9CHRO</name>
<keyword evidence="1" id="KW-0732">Signal</keyword>
<evidence type="ECO:0000256" key="1">
    <source>
        <dbReference type="SAM" id="SignalP"/>
    </source>
</evidence>
<feature type="chain" id="PRO_5021739431" evidence="1">
    <location>
        <begin position="31"/>
        <end position="428"/>
    </location>
</feature>
<dbReference type="Proteomes" id="UP000317990">
    <property type="component" value="Unassembled WGS sequence"/>
</dbReference>
<dbReference type="Pfam" id="PF13433">
    <property type="entry name" value="Peripla_BP_5"/>
    <property type="match status" value="1"/>
</dbReference>
<evidence type="ECO:0000313" key="3">
    <source>
        <dbReference type="Proteomes" id="UP000317990"/>
    </source>
</evidence>
<gene>
    <name evidence="2" type="primary">urtA</name>
    <name evidence="2" type="ORF">ERJ67_10575</name>
</gene>
<organism evidence="2 3">
    <name type="scientific">Aphanocapsa feldmannii 277cV</name>
    <dbReference type="NCBI Taxonomy" id="2507553"/>
    <lineage>
        <taxon>Bacteria</taxon>
        <taxon>Bacillati</taxon>
        <taxon>Cyanobacteriota</taxon>
        <taxon>Cyanophyceae</taxon>
        <taxon>Oscillatoriophycideae</taxon>
        <taxon>Chroococcales</taxon>
        <taxon>Microcystaceae</taxon>
        <taxon>Aphanocapsa</taxon>
    </lineage>
</organism>
<dbReference type="NCBIfam" id="TIGR03407">
    <property type="entry name" value="urea_ABC_UrtA"/>
    <property type="match status" value="1"/>
</dbReference>
<reference evidence="2 3" key="1">
    <citation type="journal article" date="2019" name="mSystems">
        <title>Life at home and on the roam: Genomic adaptions reflect the dual lifestyle of an intracellular, facultative symbiont.</title>
        <authorList>
            <person name="Burgsdorf I."/>
        </authorList>
    </citation>
    <scope>NUCLEOTIDE SEQUENCE [LARGE SCALE GENOMIC DNA]</scope>
    <source>
        <strain evidence="2">277cV</strain>
    </source>
</reference>
<dbReference type="PANTHER" id="PTHR47628">
    <property type="match status" value="1"/>
</dbReference>
<dbReference type="SUPFAM" id="SSF53822">
    <property type="entry name" value="Periplasmic binding protein-like I"/>
    <property type="match status" value="1"/>
</dbReference>
<proteinExistence type="predicted"/>
<protein>
    <submittedName>
        <fullName evidence="2">Urea ABC transporter substrate-binding protein</fullName>
    </submittedName>
</protein>
<dbReference type="PROSITE" id="PS51257">
    <property type="entry name" value="PROKAR_LIPOPROTEIN"/>
    <property type="match status" value="1"/>
</dbReference>
<dbReference type="PANTHER" id="PTHR47628:SF1">
    <property type="entry name" value="ALIPHATIC AMIDASE EXPRESSION-REGULATING PROTEIN"/>
    <property type="match status" value="1"/>
</dbReference>
<dbReference type="Gene3D" id="3.40.50.2300">
    <property type="match status" value="2"/>
</dbReference>
<evidence type="ECO:0000313" key="2">
    <source>
        <dbReference type="EMBL" id="TGG90489.1"/>
    </source>
</evidence>
<dbReference type="AlphaFoldDB" id="A0A524RKT1"/>
<comment type="caution">
    <text evidence="2">The sequence shown here is derived from an EMBL/GenBank/DDBJ whole genome shotgun (WGS) entry which is preliminary data.</text>
</comment>
<dbReference type="InterPro" id="IPR017777">
    <property type="entry name" value="ABC_urea-bd_UrtA"/>
</dbReference>
<feature type="signal peptide" evidence="1">
    <location>
        <begin position="1"/>
        <end position="30"/>
    </location>
</feature>
<dbReference type="CDD" id="cd06355">
    <property type="entry name" value="PBP1_FmdD-like"/>
    <property type="match status" value="1"/>
</dbReference>
<dbReference type="EMBL" id="SRMO01000087">
    <property type="protein sequence ID" value="TGG90489.1"/>
    <property type="molecule type" value="Genomic_DNA"/>
</dbReference>
<dbReference type="InterPro" id="IPR028082">
    <property type="entry name" value="Peripla_BP_I"/>
</dbReference>
<sequence length="428" mass="46664">MTLTSKRFFGCAATVTASLALLACSGGDMGAGQFDDTVTVGLLHSLSGTMAISETTLVEVEKMAIKEINEAGGITVSGKTYGIDYIEEDGASDWPTFAEKSKKLIDQDGVPVVFGGWTSASRKAMLPVYESKDAFLYYPIQYEGQECSKNIFYTGATPNQQSEPATEYMYKRSPAAGKPFFLVGSDYVFPRTSNTITKAQLRSLGGVVAGEDYLPLGNTEVAPIISKIKKALPDGGVIINTLNGDQNVAFFKQIQSAGITPQNGYYVMSYSIAEVEIDTIGPEYLAGHYAAWNYFMSIDSPASRKFTEDFQAMYGSDRVTNDPMESAYNMVYLWKAAVEKAGSFDDNEVREALIGVEFDAPQGPVKVMPNHHLSQTVRIGVVTDDGQFDIIESTEGPVLPQAWNQFEPTSKGYACDWTDSTKGARYRL</sequence>
<accession>A0A524RKT1</accession>